<dbReference type="Proteomes" id="UP000824161">
    <property type="component" value="Unassembled WGS sequence"/>
</dbReference>
<accession>A0A9D1HA64</accession>
<protein>
    <submittedName>
        <fullName evidence="1">Uncharacterized protein</fullName>
    </submittedName>
</protein>
<evidence type="ECO:0000313" key="1">
    <source>
        <dbReference type="EMBL" id="HIT98221.1"/>
    </source>
</evidence>
<name>A0A9D1HA64_9FLAO</name>
<sequence>MKKKTRRRFLSCLGAGIGTLCLVGCSSGTGGGEGLPEPRRIEGDSIAIHQIVKPSRWAVSAGKAIVQTQGTDSLFYVYRLPDFRFLYTWGRRGDGPGEFAAVTIANAWDGDTGEVMLQDFRSNALKVFSVGDTTWVQTDTLPSFPDSKVFSDDRPLAGGFLGTKKLAEGREEEYFYVRSLRDGSVLDSVPLQTVVEAQYDEQGRMYSLSRVNTPKVIARGDRVALVYELVRHIDVYQVSPEGKLHLLHSLGEPLDDAALERARTVRSRTSQRGITGFAATDRYIYTLYIEFEVSDWQAKTAEFRRGVVYRYGWDDPQVEAFELARPATDILVTGDDRSLYTRNDLEDFDRVYVYSLPQGQGAQQ</sequence>
<dbReference type="SUPFAM" id="SSF50969">
    <property type="entry name" value="YVTN repeat-like/Quinoprotein amine dehydrogenase"/>
    <property type="match status" value="1"/>
</dbReference>
<reference evidence="1" key="2">
    <citation type="journal article" date="2021" name="PeerJ">
        <title>Extensive microbial diversity within the chicken gut microbiome revealed by metagenomics and culture.</title>
        <authorList>
            <person name="Gilroy R."/>
            <person name="Ravi A."/>
            <person name="Getino M."/>
            <person name="Pursley I."/>
            <person name="Horton D.L."/>
            <person name="Alikhan N.F."/>
            <person name="Baker D."/>
            <person name="Gharbi K."/>
            <person name="Hall N."/>
            <person name="Watson M."/>
            <person name="Adriaenssens E.M."/>
            <person name="Foster-Nyarko E."/>
            <person name="Jarju S."/>
            <person name="Secka A."/>
            <person name="Antonio M."/>
            <person name="Oren A."/>
            <person name="Chaudhuri R.R."/>
            <person name="La Ragione R."/>
            <person name="Hildebrand F."/>
            <person name="Pallen M.J."/>
        </authorList>
    </citation>
    <scope>NUCLEOTIDE SEQUENCE</scope>
    <source>
        <strain evidence="1">1383</strain>
    </source>
</reference>
<proteinExistence type="predicted"/>
<dbReference type="EMBL" id="DVLY01000128">
    <property type="protein sequence ID" value="HIT98221.1"/>
    <property type="molecule type" value="Genomic_DNA"/>
</dbReference>
<organism evidence="1 2">
    <name type="scientific">Candidatus Merdimorpha stercoravium</name>
    <dbReference type="NCBI Taxonomy" id="2840863"/>
    <lineage>
        <taxon>Bacteria</taxon>
        <taxon>Pseudomonadati</taxon>
        <taxon>Bacteroidota</taxon>
        <taxon>Flavobacteriia</taxon>
        <taxon>Flavobacteriales</taxon>
        <taxon>Candidatus Merdimorpha</taxon>
    </lineage>
</organism>
<dbReference type="AlphaFoldDB" id="A0A9D1HA64"/>
<dbReference type="InterPro" id="IPR011044">
    <property type="entry name" value="Quino_amine_DH_bsu"/>
</dbReference>
<gene>
    <name evidence="1" type="ORF">IAC44_05205</name>
</gene>
<evidence type="ECO:0000313" key="2">
    <source>
        <dbReference type="Proteomes" id="UP000824161"/>
    </source>
</evidence>
<comment type="caution">
    <text evidence="1">The sequence shown here is derived from an EMBL/GenBank/DDBJ whole genome shotgun (WGS) entry which is preliminary data.</text>
</comment>
<reference evidence="1" key="1">
    <citation type="submission" date="2020-10" db="EMBL/GenBank/DDBJ databases">
        <authorList>
            <person name="Gilroy R."/>
        </authorList>
    </citation>
    <scope>NUCLEOTIDE SEQUENCE</scope>
    <source>
        <strain evidence="1">1383</strain>
    </source>
</reference>